<accession>A0ABN9PB85</accession>
<feature type="compositionally biased region" description="Low complexity" evidence="1">
    <location>
        <begin position="75"/>
        <end position="91"/>
    </location>
</feature>
<feature type="region of interest" description="Disordered" evidence="1">
    <location>
        <begin position="1"/>
        <end position="22"/>
    </location>
</feature>
<evidence type="ECO:0000313" key="3">
    <source>
        <dbReference type="Proteomes" id="UP001189429"/>
    </source>
</evidence>
<reference evidence="2" key="1">
    <citation type="submission" date="2023-10" db="EMBL/GenBank/DDBJ databases">
        <authorList>
            <person name="Chen Y."/>
            <person name="Shah S."/>
            <person name="Dougan E. K."/>
            <person name="Thang M."/>
            <person name="Chan C."/>
        </authorList>
    </citation>
    <scope>NUCLEOTIDE SEQUENCE [LARGE SCALE GENOMIC DNA]</scope>
</reference>
<gene>
    <name evidence="2" type="ORF">PCOR1329_LOCUS464</name>
</gene>
<feature type="region of interest" description="Disordered" evidence="1">
    <location>
        <begin position="66"/>
        <end position="98"/>
    </location>
</feature>
<feature type="compositionally biased region" description="Low complexity" evidence="1">
    <location>
        <begin position="1"/>
        <end position="11"/>
    </location>
</feature>
<dbReference type="EMBL" id="CAUYUJ010000096">
    <property type="protein sequence ID" value="CAK0788616.1"/>
    <property type="molecule type" value="Genomic_DNA"/>
</dbReference>
<protein>
    <submittedName>
        <fullName evidence="2">Uncharacterized protein</fullName>
    </submittedName>
</protein>
<sequence length="98" mass="10310">EVIHRGAATAPAPAPGGPWPSTLSLELCTPSGWEAWESFSTGGTVNDPASSEDWRMLLIQAKRPRPLPLRPPRRISPAPARAEPAPTAAAAWVGADAH</sequence>
<feature type="non-terminal residue" evidence="2">
    <location>
        <position position="1"/>
    </location>
</feature>
<evidence type="ECO:0000256" key="1">
    <source>
        <dbReference type="SAM" id="MobiDB-lite"/>
    </source>
</evidence>
<comment type="caution">
    <text evidence="2">The sequence shown here is derived from an EMBL/GenBank/DDBJ whole genome shotgun (WGS) entry which is preliminary data.</text>
</comment>
<keyword evidence="3" id="KW-1185">Reference proteome</keyword>
<name>A0ABN9PB85_9DINO</name>
<dbReference type="Proteomes" id="UP001189429">
    <property type="component" value="Unassembled WGS sequence"/>
</dbReference>
<proteinExistence type="predicted"/>
<evidence type="ECO:0000313" key="2">
    <source>
        <dbReference type="EMBL" id="CAK0788616.1"/>
    </source>
</evidence>
<organism evidence="2 3">
    <name type="scientific">Prorocentrum cordatum</name>
    <dbReference type="NCBI Taxonomy" id="2364126"/>
    <lineage>
        <taxon>Eukaryota</taxon>
        <taxon>Sar</taxon>
        <taxon>Alveolata</taxon>
        <taxon>Dinophyceae</taxon>
        <taxon>Prorocentrales</taxon>
        <taxon>Prorocentraceae</taxon>
        <taxon>Prorocentrum</taxon>
    </lineage>
</organism>